<dbReference type="EMBL" id="JANFVX010000013">
    <property type="protein sequence ID" value="MCW0345191.1"/>
    <property type="molecule type" value="Genomic_DNA"/>
</dbReference>
<reference evidence="2" key="1">
    <citation type="submission" date="2022-06" db="EMBL/GenBank/DDBJ databases">
        <title>Dynamics of rice microbiomes reveals core vertical transmitted seed endophytes.</title>
        <authorList>
            <person name="Liao K."/>
            <person name="Zhang X."/>
        </authorList>
    </citation>
    <scope>NUCLEOTIDE SEQUENCE</scope>
    <source>
        <strain evidence="2">JT1-17</strain>
    </source>
</reference>
<dbReference type="Proteomes" id="UP001208888">
    <property type="component" value="Unassembled WGS sequence"/>
</dbReference>
<name>A0AAJ1FSG7_PANAN</name>
<comment type="caution">
    <text evidence="2">The sequence shown here is derived from an EMBL/GenBank/DDBJ whole genome shotgun (WGS) entry which is preliminary data.</text>
</comment>
<evidence type="ECO:0000313" key="2">
    <source>
        <dbReference type="EMBL" id="MCW0345191.1"/>
    </source>
</evidence>
<dbReference type="RefSeq" id="WP_155301447.1">
    <property type="nucleotide sequence ID" value="NZ_CP158663.1"/>
</dbReference>
<evidence type="ECO:0000256" key="1">
    <source>
        <dbReference type="SAM" id="Coils"/>
    </source>
</evidence>
<feature type="coiled-coil region" evidence="1">
    <location>
        <begin position="24"/>
        <end position="51"/>
    </location>
</feature>
<dbReference type="AlphaFoldDB" id="A0AAJ1FSG7"/>
<organism evidence="2 3">
    <name type="scientific">Pantoea ananas</name>
    <name type="common">Erwinia uredovora</name>
    <dbReference type="NCBI Taxonomy" id="553"/>
    <lineage>
        <taxon>Bacteria</taxon>
        <taxon>Pseudomonadati</taxon>
        <taxon>Pseudomonadota</taxon>
        <taxon>Gammaproteobacteria</taxon>
        <taxon>Enterobacterales</taxon>
        <taxon>Erwiniaceae</taxon>
        <taxon>Pantoea</taxon>
    </lineage>
</organism>
<proteinExistence type="predicted"/>
<evidence type="ECO:0000313" key="3">
    <source>
        <dbReference type="Proteomes" id="UP001208888"/>
    </source>
</evidence>
<sequence>MQSRATSAKITKQQIYRSVASSTAIETGEAVQKIEQNLKQYQAKAKAIGLAR</sequence>
<keyword evidence="1" id="KW-0175">Coiled coil</keyword>
<gene>
    <name evidence="2" type="ORF">NB703_003284</name>
</gene>
<accession>A0AAJ1FSG7</accession>
<protein>
    <submittedName>
        <fullName evidence="2">Uncharacterized protein</fullName>
    </submittedName>
</protein>